<protein>
    <submittedName>
        <fullName evidence="1">Uncharacterized protein</fullName>
    </submittedName>
</protein>
<dbReference type="RefSeq" id="XP_066072928.1">
    <property type="nucleotide sequence ID" value="XM_066216831.1"/>
</dbReference>
<dbReference type="EMBL" id="CP144098">
    <property type="protein sequence ID" value="WWC86165.1"/>
    <property type="molecule type" value="Genomic_DNA"/>
</dbReference>
<sequence>MVFRVINISEDVDCIEYTHSETSTTPPLFRLLRCFVNNKIDFISIAATNNDVTVTIQWDNDIWQDLCENAINAEVGNGS</sequence>
<accession>A0AAX4JNN1</accession>
<evidence type="ECO:0000313" key="1">
    <source>
        <dbReference type="EMBL" id="WWC86165.1"/>
    </source>
</evidence>
<keyword evidence="2" id="KW-1185">Reference proteome</keyword>
<dbReference type="GeneID" id="91091710"/>
<name>A0AAX4JNN1_9TREE</name>
<dbReference type="Proteomes" id="UP001355207">
    <property type="component" value="Chromosome 1"/>
</dbReference>
<reference evidence="1 2" key="1">
    <citation type="submission" date="2024-01" db="EMBL/GenBank/DDBJ databases">
        <title>Comparative genomics of Cryptococcus and Kwoniella reveals pathogenesis evolution and contrasting modes of karyotype evolution via chromosome fusion or intercentromeric recombination.</title>
        <authorList>
            <person name="Coelho M.A."/>
            <person name="David-Palma M."/>
            <person name="Shea T."/>
            <person name="Bowers K."/>
            <person name="McGinley-Smith S."/>
            <person name="Mohammad A.W."/>
            <person name="Gnirke A."/>
            <person name="Yurkov A.M."/>
            <person name="Nowrousian M."/>
            <person name="Sun S."/>
            <person name="Cuomo C.A."/>
            <person name="Heitman J."/>
        </authorList>
    </citation>
    <scope>NUCLEOTIDE SEQUENCE [LARGE SCALE GENOMIC DNA]</scope>
    <source>
        <strain evidence="1 2">CBS 6074</strain>
    </source>
</reference>
<organism evidence="1 2">
    <name type="scientific">Kwoniella dendrophila CBS 6074</name>
    <dbReference type="NCBI Taxonomy" id="1295534"/>
    <lineage>
        <taxon>Eukaryota</taxon>
        <taxon>Fungi</taxon>
        <taxon>Dikarya</taxon>
        <taxon>Basidiomycota</taxon>
        <taxon>Agaricomycotina</taxon>
        <taxon>Tremellomycetes</taxon>
        <taxon>Tremellales</taxon>
        <taxon>Cryptococcaceae</taxon>
        <taxon>Kwoniella</taxon>
    </lineage>
</organism>
<proteinExistence type="predicted"/>
<evidence type="ECO:0000313" key="2">
    <source>
        <dbReference type="Proteomes" id="UP001355207"/>
    </source>
</evidence>
<gene>
    <name evidence="1" type="ORF">L201_001038</name>
</gene>
<dbReference type="AlphaFoldDB" id="A0AAX4JNN1"/>